<name>A0AAE8YSG7_9CAUD</name>
<evidence type="ECO:0000256" key="1">
    <source>
        <dbReference type="SAM" id="MobiDB-lite"/>
    </source>
</evidence>
<dbReference type="Proteomes" id="UP000827755">
    <property type="component" value="Segment"/>
</dbReference>
<organism evidence="2 3">
    <name type="scientific">Morganella phage vB_MmoP_Lilpapawes</name>
    <dbReference type="NCBI Taxonomy" id="2894803"/>
    <lineage>
        <taxon>Viruses</taxon>
        <taxon>Duplodnaviria</taxon>
        <taxon>Heunggongvirae</taxon>
        <taxon>Uroviricota</taxon>
        <taxon>Caudoviricetes</taxon>
        <taxon>Autographivirales</taxon>
        <taxon>Autotranscriptaviridae</taxon>
        <taxon>Studiervirinae</taxon>
        <taxon>Minipunavirus</taxon>
        <taxon>Minipunavirus lilpapawes</taxon>
    </lineage>
</organism>
<evidence type="ECO:0000313" key="2">
    <source>
        <dbReference type="EMBL" id="UGO47572.1"/>
    </source>
</evidence>
<feature type="compositionally biased region" description="Polar residues" evidence="1">
    <location>
        <begin position="11"/>
        <end position="27"/>
    </location>
</feature>
<keyword evidence="3" id="KW-1185">Reference proteome</keyword>
<reference evidence="2" key="1">
    <citation type="submission" date="2021-10" db="EMBL/GenBank/DDBJ databases">
        <authorList>
            <person name="Larson W."/>
            <person name="Thurgood T.L."/>
            <person name="Rodriguez A."/>
            <person name="Sharma R."/>
            <person name="Kruger J."/>
            <person name="Davis K."/>
            <person name="Findley J."/>
            <person name="Grose J.H."/>
        </authorList>
    </citation>
    <scope>NUCLEOTIDE SEQUENCE</scope>
</reference>
<evidence type="ECO:0008006" key="4">
    <source>
        <dbReference type="Google" id="ProtNLM"/>
    </source>
</evidence>
<dbReference type="EMBL" id="OK499982">
    <property type="protein sequence ID" value="UGO47572.1"/>
    <property type="molecule type" value="Genomic_DNA"/>
</dbReference>
<gene>
    <name evidence="2" type="ORF">LILPAPAWES_43</name>
</gene>
<accession>A0AAE8YSG7</accession>
<protein>
    <recommendedName>
        <fullName evidence="4">Capsid and scaffold protein</fullName>
    </recommendedName>
</protein>
<proteinExistence type="predicted"/>
<feature type="region of interest" description="Disordered" evidence="1">
    <location>
        <begin position="1"/>
        <end position="43"/>
    </location>
</feature>
<sequence>MSRTLGEDSTESSPDVSQELTPQQKAAQTRARNKALKEAAESK</sequence>
<evidence type="ECO:0000313" key="3">
    <source>
        <dbReference type="Proteomes" id="UP000827755"/>
    </source>
</evidence>